<comment type="caution">
    <text evidence="1">The sequence shown here is derived from an EMBL/GenBank/DDBJ whole genome shotgun (WGS) entry which is preliminary data.</text>
</comment>
<keyword evidence="2" id="KW-1185">Reference proteome</keyword>
<gene>
    <name evidence="1" type="primary">rmf</name>
    <name evidence="1" type="ORF">ACFOND_04855</name>
</gene>
<protein>
    <submittedName>
        <fullName evidence="1">Ribosome modulation factor</fullName>
    </submittedName>
</protein>
<dbReference type="EMBL" id="JBHRYN010000007">
    <property type="protein sequence ID" value="MFC3700964.1"/>
    <property type="molecule type" value="Genomic_DNA"/>
</dbReference>
<proteinExistence type="predicted"/>
<dbReference type="Pfam" id="PF04957">
    <property type="entry name" value="RMF"/>
    <property type="match status" value="1"/>
</dbReference>
<dbReference type="RefSeq" id="WP_216000911.1">
    <property type="nucleotide sequence ID" value="NZ_JAUFQI010000001.1"/>
</dbReference>
<evidence type="ECO:0000313" key="1">
    <source>
        <dbReference type="EMBL" id="MFC3700964.1"/>
    </source>
</evidence>
<organism evidence="1 2">
    <name type="scientific">Reinekea marina</name>
    <dbReference type="NCBI Taxonomy" id="1310421"/>
    <lineage>
        <taxon>Bacteria</taxon>
        <taxon>Pseudomonadati</taxon>
        <taxon>Pseudomonadota</taxon>
        <taxon>Gammaproteobacteria</taxon>
        <taxon>Oceanospirillales</taxon>
        <taxon>Saccharospirillaceae</taxon>
        <taxon>Reinekea</taxon>
    </lineage>
</organism>
<evidence type="ECO:0000313" key="2">
    <source>
        <dbReference type="Proteomes" id="UP001595710"/>
    </source>
</evidence>
<dbReference type="NCBIfam" id="NF011162">
    <property type="entry name" value="PRK14563.1"/>
    <property type="match status" value="1"/>
</dbReference>
<accession>A0ABV7WQ53</accession>
<dbReference type="Proteomes" id="UP001595710">
    <property type="component" value="Unassembled WGS sequence"/>
</dbReference>
<sequence>MSETEWTLETLNKGYQQGYMTGLAGKERSECQFENDVLIAAWEAGWDDGASQYQRSLDERNRSSMKSA</sequence>
<name>A0ABV7WQ53_9GAMM</name>
<reference evidence="2" key="1">
    <citation type="journal article" date="2019" name="Int. J. Syst. Evol. Microbiol.">
        <title>The Global Catalogue of Microorganisms (GCM) 10K type strain sequencing project: providing services to taxonomists for standard genome sequencing and annotation.</title>
        <authorList>
            <consortium name="The Broad Institute Genomics Platform"/>
            <consortium name="The Broad Institute Genome Sequencing Center for Infectious Disease"/>
            <person name="Wu L."/>
            <person name="Ma J."/>
        </authorList>
    </citation>
    <scope>NUCLEOTIDE SEQUENCE [LARGE SCALE GENOMIC DNA]</scope>
    <source>
        <strain evidence="2">CECT 8288</strain>
    </source>
</reference>
<dbReference type="InterPro" id="IPR007040">
    <property type="entry name" value="Ribosome_modulation_factor"/>
</dbReference>